<dbReference type="STRING" id="443218.AS9A_1939"/>
<dbReference type="Proteomes" id="UP000009235">
    <property type="component" value="Chromosome"/>
</dbReference>
<evidence type="ECO:0000256" key="1">
    <source>
        <dbReference type="ARBA" id="ARBA00022801"/>
    </source>
</evidence>
<accession>F6ENB7</accession>
<dbReference type="eggNOG" id="COG1957">
    <property type="taxonomic scope" value="Bacteria"/>
</dbReference>
<dbReference type="GO" id="GO:0005829">
    <property type="term" value="C:cytosol"/>
    <property type="evidence" value="ECO:0007669"/>
    <property type="project" value="TreeGrafter"/>
</dbReference>
<dbReference type="PANTHER" id="PTHR12304">
    <property type="entry name" value="INOSINE-URIDINE PREFERRING NUCLEOSIDE HYDROLASE"/>
    <property type="match status" value="1"/>
</dbReference>
<dbReference type="Pfam" id="PF01156">
    <property type="entry name" value="IU_nuc_hydro"/>
    <property type="match status" value="1"/>
</dbReference>
<dbReference type="Gene3D" id="3.90.245.10">
    <property type="entry name" value="Ribonucleoside hydrolase-like"/>
    <property type="match status" value="1"/>
</dbReference>
<dbReference type="KEGG" id="asd:AS9A_1939"/>
<keyword evidence="5" id="KW-1185">Reference proteome</keyword>
<dbReference type="EMBL" id="CP002786">
    <property type="protein sequence ID" value="AEF40388.1"/>
    <property type="molecule type" value="Genomic_DNA"/>
</dbReference>
<evidence type="ECO:0000259" key="3">
    <source>
        <dbReference type="Pfam" id="PF01156"/>
    </source>
</evidence>
<feature type="domain" description="Inosine/uridine-preferring nucleoside hydrolase" evidence="3">
    <location>
        <begin position="6"/>
        <end position="326"/>
    </location>
</feature>
<protein>
    <submittedName>
        <fullName evidence="4">Purine nucleosidase</fullName>
    </submittedName>
</protein>
<proteinExistence type="predicted"/>
<keyword evidence="1" id="KW-0378">Hydrolase</keyword>
<dbReference type="InterPro" id="IPR001910">
    <property type="entry name" value="Inosine/uridine_hydrolase_dom"/>
</dbReference>
<gene>
    <name evidence="4" type="primary">iunH</name>
    <name evidence="4" type="ordered locus">AS9A_1939</name>
</gene>
<dbReference type="InterPro" id="IPR036452">
    <property type="entry name" value="Ribo_hydro-like"/>
</dbReference>
<dbReference type="HOGENOM" id="CLU_036838_6_0_11"/>
<keyword evidence="2" id="KW-0326">Glycosidase</keyword>
<evidence type="ECO:0000313" key="4">
    <source>
        <dbReference type="EMBL" id="AEF40388.1"/>
    </source>
</evidence>
<dbReference type="InterPro" id="IPR023186">
    <property type="entry name" value="IUNH"/>
</dbReference>
<sequence>MRQRLMLDVDTGIDDSLALLYLLASPEADIRAIACTGGNVAARQVATNNLAWLELCGAPEIEVALGAEAPLAAPLQTSEETHGPHGVGYAELPKPTRSLSSRSAADVWVDLARQHAGQLVGVVTGPLTNLALALEQEPDLPSMLKRLVVMGGAFNHPGNTTPVAEWNISVDPEAAKLVFDAFEDGTSAEPPIICGLNLTERVIMRPGHVAELAKAAGLPPERIAADDPLGERSRCPNPVIRHLSDALRFYMEFHRAYEQGFIAHIHDPFAAAVALNPQWVRTRAATVDVELTGTLTRGATVADWVGMWGRGPNADIAVATDPEAFIQHLIERVGGYAAAFNEHDEA</sequence>
<evidence type="ECO:0000256" key="2">
    <source>
        <dbReference type="ARBA" id="ARBA00023295"/>
    </source>
</evidence>
<evidence type="ECO:0000313" key="5">
    <source>
        <dbReference type="Proteomes" id="UP000009235"/>
    </source>
</evidence>
<name>F6ENB7_HOYSD</name>
<dbReference type="PANTHER" id="PTHR12304:SF4">
    <property type="entry name" value="URIDINE NUCLEOSIDASE"/>
    <property type="match status" value="1"/>
</dbReference>
<dbReference type="SUPFAM" id="SSF53590">
    <property type="entry name" value="Nucleoside hydrolase"/>
    <property type="match status" value="1"/>
</dbReference>
<dbReference type="GO" id="GO:0008477">
    <property type="term" value="F:purine nucleosidase activity"/>
    <property type="evidence" value="ECO:0007669"/>
    <property type="project" value="TreeGrafter"/>
</dbReference>
<organism evidence="4 5">
    <name type="scientific">Hoyosella subflava (strain DSM 45089 / JCM 17490 / NBRC 109087 / DQS3-9A1)</name>
    <name type="common">Amycolicicoccus subflavus</name>
    <dbReference type="NCBI Taxonomy" id="443218"/>
    <lineage>
        <taxon>Bacteria</taxon>
        <taxon>Bacillati</taxon>
        <taxon>Actinomycetota</taxon>
        <taxon>Actinomycetes</taxon>
        <taxon>Mycobacteriales</taxon>
        <taxon>Hoyosellaceae</taxon>
        <taxon>Hoyosella</taxon>
    </lineage>
</organism>
<dbReference type="AlphaFoldDB" id="F6ENB7"/>
<dbReference type="GO" id="GO:0006152">
    <property type="term" value="P:purine nucleoside catabolic process"/>
    <property type="evidence" value="ECO:0007669"/>
    <property type="project" value="TreeGrafter"/>
</dbReference>
<reference evidence="4 5" key="1">
    <citation type="journal article" date="2011" name="J. Bacteriol.">
        <title>Complete genome sequence of Amycolicicoccus subflavus DQS3-9A1T, an actinomycete isolated from crude oil-polluted soil.</title>
        <authorList>
            <person name="Cai M."/>
            <person name="Chen W.M."/>
            <person name="Nie Y."/>
            <person name="Chi C.Q."/>
            <person name="Wang Y.N."/>
            <person name="Tang Y.Q."/>
            <person name="Li G.Y."/>
            <person name="Wu X.L."/>
        </authorList>
    </citation>
    <scope>NUCLEOTIDE SEQUENCE [LARGE SCALE GENOMIC DNA]</scope>
    <source>
        <strain evidence="5">DSM 45089 / DQS3-9A1</strain>
    </source>
</reference>